<protein>
    <recommendedName>
        <fullName evidence="3">C3H1-type domain-containing protein</fullName>
    </recommendedName>
</protein>
<dbReference type="EMBL" id="MPUH01000552">
    <property type="protein sequence ID" value="OMJ77862.1"/>
    <property type="molecule type" value="Genomic_DNA"/>
</dbReference>
<dbReference type="OrthoDB" id="319652at2759"/>
<dbReference type="Proteomes" id="UP000187209">
    <property type="component" value="Unassembled WGS sequence"/>
</dbReference>
<sequence length="201" mass="23572">MADDDLTFMPWYFDEANEPSCPSFWEDFECDRNNCPFSHEVPKYQSDIPIKGDSSENPVELFTYIKNYIIAFPNRESIHEVKLPQPAEEEKDFERINQLMNEMLNFEKGPEIFDSHVICPFLSECGNCIIKEFCEFTHSVDDQKIKDIEREQEWYPSSMNCECCKGYLYGCAAEECKKSLLIKIPKINFYKSKVISILSVF</sequence>
<name>A0A1R2BM62_9CILI</name>
<evidence type="ECO:0000313" key="2">
    <source>
        <dbReference type="Proteomes" id="UP000187209"/>
    </source>
</evidence>
<evidence type="ECO:0008006" key="3">
    <source>
        <dbReference type="Google" id="ProtNLM"/>
    </source>
</evidence>
<reference evidence="1 2" key="1">
    <citation type="submission" date="2016-11" db="EMBL/GenBank/DDBJ databases">
        <title>The macronuclear genome of Stentor coeruleus: a giant cell with tiny introns.</title>
        <authorList>
            <person name="Slabodnick M."/>
            <person name="Ruby J.G."/>
            <person name="Reiff S.B."/>
            <person name="Swart E.C."/>
            <person name="Gosai S."/>
            <person name="Prabakaran S."/>
            <person name="Witkowska E."/>
            <person name="Larue G.E."/>
            <person name="Fisher S."/>
            <person name="Freeman R.M."/>
            <person name="Gunawardena J."/>
            <person name="Chu W."/>
            <person name="Stover N.A."/>
            <person name="Gregory B.D."/>
            <person name="Nowacki M."/>
            <person name="Derisi J."/>
            <person name="Roy S.W."/>
            <person name="Marshall W.F."/>
            <person name="Sood P."/>
        </authorList>
    </citation>
    <scope>NUCLEOTIDE SEQUENCE [LARGE SCALE GENOMIC DNA]</scope>
    <source>
        <strain evidence="1">WM001</strain>
    </source>
</reference>
<comment type="caution">
    <text evidence="1">The sequence shown here is derived from an EMBL/GenBank/DDBJ whole genome shotgun (WGS) entry which is preliminary data.</text>
</comment>
<dbReference type="AlphaFoldDB" id="A0A1R2BM62"/>
<accession>A0A1R2BM62</accession>
<proteinExistence type="predicted"/>
<organism evidence="1 2">
    <name type="scientific">Stentor coeruleus</name>
    <dbReference type="NCBI Taxonomy" id="5963"/>
    <lineage>
        <taxon>Eukaryota</taxon>
        <taxon>Sar</taxon>
        <taxon>Alveolata</taxon>
        <taxon>Ciliophora</taxon>
        <taxon>Postciliodesmatophora</taxon>
        <taxon>Heterotrichea</taxon>
        <taxon>Heterotrichida</taxon>
        <taxon>Stentoridae</taxon>
        <taxon>Stentor</taxon>
    </lineage>
</organism>
<evidence type="ECO:0000313" key="1">
    <source>
        <dbReference type="EMBL" id="OMJ77862.1"/>
    </source>
</evidence>
<keyword evidence="2" id="KW-1185">Reference proteome</keyword>
<gene>
    <name evidence="1" type="ORF">SteCoe_22463</name>
</gene>